<protein>
    <recommendedName>
        <fullName evidence="6">SWIM-type domain-containing protein</fullName>
    </recommendedName>
</protein>
<evidence type="ECO:0000313" key="7">
    <source>
        <dbReference type="EMBL" id="KAL1532887.1"/>
    </source>
</evidence>
<feature type="compositionally biased region" description="Pro residues" evidence="5">
    <location>
        <begin position="736"/>
        <end position="745"/>
    </location>
</feature>
<proteinExistence type="predicted"/>
<evidence type="ECO:0000256" key="1">
    <source>
        <dbReference type="ARBA" id="ARBA00022723"/>
    </source>
</evidence>
<reference evidence="7 8" key="1">
    <citation type="submission" date="2024-06" db="EMBL/GenBank/DDBJ databases">
        <title>A chromosome level genome sequence of Diviner's sage (Salvia divinorum).</title>
        <authorList>
            <person name="Ford S.A."/>
            <person name="Ro D.-K."/>
            <person name="Ness R.W."/>
            <person name="Phillips M.A."/>
        </authorList>
    </citation>
    <scope>NUCLEOTIDE SEQUENCE [LARGE SCALE GENOMIC DNA]</scope>
    <source>
        <strain evidence="7">SAF-2024a</strain>
        <tissue evidence="7">Leaf</tissue>
    </source>
</reference>
<dbReference type="PROSITE" id="PS50966">
    <property type="entry name" value="ZF_SWIM"/>
    <property type="match status" value="1"/>
</dbReference>
<dbReference type="Pfam" id="PF03108">
    <property type="entry name" value="DBD_Tnp_Mut"/>
    <property type="match status" value="1"/>
</dbReference>
<dbReference type="InterPro" id="IPR000270">
    <property type="entry name" value="PB1_dom"/>
</dbReference>
<dbReference type="Gene3D" id="3.10.20.90">
    <property type="entry name" value="Phosphatidylinositol 3-kinase Catalytic Subunit, Chain A, domain 1"/>
    <property type="match status" value="1"/>
</dbReference>
<dbReference type="SUPFAM" id="SSF54277">
    <property type="entry name" value="CAD &amp; PB1 domains"/>
    <property type="match status" value="1"/>
</dbReference>
<comment type="caution">
    <text evidence="7">The sequence shown here is derived from an EMBL/GenBank/DDBJ whole genome shotgun (WGS) entry which is preliminary data.</text>
</comment>
<dbReference type="InterPro" id="IPR006564">
    <property type="entry name" value="Znf_PMZ"/>
</dbReference>
<dbReference type="Proteomes" id="UP001567538">
    <property type="component" value="Unassembled WGS sequence"/>
</dbReference>
<name>A0ABD1FM05_SALDI</name>
<keyword evidence="3" id="KW-0862">Zinc</keyword>
<dbReference type="Pfam" id="PF04434">
    <property type="entry name" value="SWIM"/>
    <property type="match status" value="1"/>
</dbReference>
<evidence type="ECO:0000256" key="2">
    <source>
        <dbReference type="ARBA" id="ARBA00022771"/>
    </source>
</evidence>
<dbReference type="SMART" id="SM00666">
    <property type="entry name" value="PB1"/>
    <property type="match status" value="1"/>
</dbReference>
<dbReference type="PANTHER" id="PTHR31973">
    <property type="entry name" value="POLYPROTEIN, PUTATIVE-RELATED"/>
    <property type="match status" value="1"/>
</dbReference>
<keyword evidence="1" id="KW-0479">Metal-binding</keyword>
<dbReference type="EMBL" id="JBEAFC010000014">
    <property type="protein sequence ID" value="KAL1532887.1"/>
    <property type="molecule type" value="Genomic_DNA"/>
</dbReference>
<dbReference type="InterPro" id="IPR007527">
    <property type="entry name" value="Znf_SWIM"/>
</dbReference>
<sequence>MVGKRIIAICQSGGEFESNAEGILSYRGGDAHAMEIDDKMKFKDFKLEVAEMFSCNLSTLAIKYFLPGNKKTLISISNDKDLKCMIKFHDDSDTAEIYVMTEEITAPDVSQMLGSRSSRTTLSEADVPVDASPSLVENIVGDINKPDILLGADFDVVGDTNHVEAQTMVPSEMPISISFTASYDEKHTKAAQQWQNNITGVGQRFNSVHEFREALRKYAIAHQFAFKYKKNDSHRVTVKCKAEGCQWRIHASRLSTTPLICIKKMNPTHTCEGSVLATGYQATRSWVASIIKEKLKVFPNYKPKDIVNDIKQEYGVQLNYFQAWRGKEIAKEQLQGSYKEAYSQLPLFCEKIMETNRGSLATFTTKEDSSFHRLFVSFHSCLYGFEQGCRPLLFLDSIFLKSKYQGSLLAATAADGDDGFFPVAFAIVDMESDDNWHWFLQQLKTALPMCHGLTIVADREKGLRESIAEIFQNEDVYHAFCLRYLSEQLLRDLNGQYSHEVKKLMVEDLRSAAQASMPEGFQRHVESIKSISVEAYNWVMQSEPVHWANAFFQGARYNHMTSDFGEQFYSWVSDAHELPITRMVDAIRNRIMELIYSRHTQSLEWLTPTLTPSMDERIRLTPSMEERLEQESLKIRTPPQVLILGSNRFEFRGDTIETVDVESCDCSCRGWRLTGLPCFHAIAVIGCLNRELRDYCSRYFTIDSYRITYSQSVNPITSIDDTWQKDTSELAVTVTPPPTRRPPGRPTTKQVSSQDVGRRQLQCSRCKGTGHNKSTCKEFLLEC</sequence>
<evidence type="ECO:0000256" key="4">
    <source>
        <dbReference type="PROSITE-ProRule" id="PRU00325"/>
    </source>
</evidence>
<dbReference type="Pfam" id="PF00564">
    <property type="entry name" value="PB1"/>
    <property type="match status" value="1"/>
</dbReference>
<dbReference type="AlphaFoldDB" id="A0ABD1FM05"/>
<dbReference type="InterPro" id="IPR004332">
    <property type="entry name" value="Transposase_MuDR"/>
</dbReference>
<dbReference type="InterPro" id="IPR018289">
    <property type="entry name" value="MULE_transposase_dom"/>
</dbReference>
<feature type="domain" description="SWIM-type" evidence="6">
    <location>
        <begin position="657"/>
        <end position="689"/>
    </location>
</feature>
<accession>A0ABD1FM05</accession>
<keyword evidence="2 4" id="KW-0863">Zinc-finger</keyword>
<dbReference type="PANTHER" id="PTHR31973:SF117">
    <property type="entry name" value="F10A16.15 PROTEIN"/>
    <property type="match status" value="1"/>
</dbReference>
<feature type="region of interest" description="Disordered" evidence="5">
    <location>
        <begin position="736"/>
        <end position="755"/>
    </location>
</feature>
<evidence type="ECO:0000256" key="3">
    <source>
        <dbReference type="ARBA" id="ARBA00022833"/>
    </source>
</evidence>
<gene>
    <name evidence="7" type="ORF">AAHA92_32846</name>
</gene>
<organism evidence="7 8">
    <name type="scientific">Salvia divinorum</name>
    <name type="common">Maria pastora</name>
    <name type="synonym">Diviner's sage</name>
    <dbReference type="NCBI Taxonomy" id="28513"/>
    <lineage>
        <taxon>Eukaryota</taxon>
        <taxon>Viridiplantae</taxon>
        <taxon>Streptophyta</taxon>
        <taxon>Embryophyta</taxon>
        <taxon>Tracheophyta</taxon>
        <taxon>Spermatophyta</taxon>
        <taxon>Magnoliopsida</taxon>
        <taxon>eudicotyledons</taxon>
        <taxon>Gunneridae</taxon>
        <taxon>Pentapetalae</taxon>
        <taxon>asterids</taxon>
        <taxon>lamiids</taxon>
        <taxon>Lamiales</taxon>
        <taxon>Lamiaceae</taxon>
        <taxon>Nepetoideae</taxon>
        <taxon>Mentheae</taxon>
        <taxon>Salviinae</taxon>
        <taxon>Salvia</taxon>
        <taxon>Salvia subgen. Calosphace</taxon>
    </lineage>
</organism>
<evidence type="ECO:0000259" key="6">
    <source>
        <dbReference type="PROSITE" id="PS50966"/>
    </source>
</evidence>
<keyword evidence="8" id="KW-1185">Reference proteome</keyword>
<dbReference type="GO" id="GO:0008270">
    <property type="term" value="F:zinc ion binding"/>
    <property type="evidence" value="ECO:0007669"/>
    <property type="project" value="UniProtKB-KW"/>
</dbReference>
<dbReference type="SMART" id="SM00575">
    <property type="entry name" value="ZnF_PMZ"/>
    <property type="match status" value="1"/>
</dbReference>
<evidence type="ECO:0000256" key="5">
    <source>
        <dbReference type="SAM" id="MobiDB-lite"/>
    </source>
</evidence>
<evidence type="ECO:0000313" key="8">
    <source>
        <dbReference type="Proteomes" id="UP001567538"/>
    </source>
</evidence>
<dbReference type="Pfam" id="PF10551">
    <property type="entry name" value="MULE"/>
    <property type="match status" value="1"/>
</dbReference>